<keyword evidence="5" id="KW-0067">ATP-binding</keyword>
<protein>
    <recommendedName>
        <fullName evidence="8">Protein kinase domain-containing protein</fullName>
    </recommendedName>
</protein>
<dbReference type="Gene3D" id="3.30.200.20">
    <property type="entry name" value="Phosphorylase Kinase, domain 1"/>
    <property type="match status" value="1"/>
</dbReference>
<reference evidence="7" key="1">
    <citation type="journal article" date="2019" name="Gigascience">
        <title>De novo genome assembly of the endangered Acer yangbiense, a plant species with extremely small populations endemic to Yunnan Province, China.</title>
        <authorList>
            <person name="Yang J."/>
            <person name="Wariss H.M."/>
            <person name="Tao L."/>
            <person name="Zhang R."/>
            <person name="Yun Q."/>
            <person name="Hollingsworth P."/>
            <person name="Dao Z."/>
            <person name="Luo G."/>
            <person name="Guo H."/>
            <person name="Ma Y."/>
            <person name="Sun W."/>
        </authorList>
    </citation>
    <scope>NUCLEOTIDE SEQUENCE [LARGE SCALE GENOMIC DNA]</scope>
    <source>
        <strain evidence="7">cv. br00</strain>
    </source>
</reference>
<dbReference type="PANTHER" id="PTHR27002:SF1050">
    <property type="entry name" value="CYSTEINE-RICH RECEPTOR-LIKE PROTEIN KINASE 5"/>
    <property type="match status" value="1"/>
</dbReference>
<organism evidence="6 7">
    <name type="scientific">Salix brachista</name>
    <dbReference type="NCBI Taxonomy" id="2182728"/>
    <lineage>
        <taxon>Eukaryota</taxon>
        <taxon>Viridiplantae</taxon>
        <taxon>Streptophyta</taxon>
        <taxon>Embryophyta</taxon>
        <taxon>Tracheophyta</taxon>
        <taxon>Spermatophyta</taxon>
        <taxon>Magnoliopsida</taxon>
        <taxon>eudicotyledons</taxon>
        <taxon>Gunneridae</taxon>
        <taxon>Pentapetalae</taxon>
        <taxon>rosids</taxon>
        <taxon>fabids</taxon>
        <taxon>Malpighiales</taxon>
        <taxon>Salicaceae</taxon>
        <taxon>Saliceae</taxon>
        <taxon>Salix</taxon>
    </lineage>
</organism>
<dbReference type="SUPFAM" id="SSF56112">
    <property type="entry name" value="Protein kinase-like (PK-like)"/>
    <property type="match status" value="1"/>
</dbReference>
<evidence type="ECO:0000313" key="6">
    <source>
        <dbReference type="EMBL" id="KAB5560480.1"/>
    </source>
</evidence>
<comment type="caution">
    <text evidence="6">The sequence shown here is derived from an EMBL/GenBank/DDBJ whole genome shotgun (WGS) entry which is preliminary data.</text>
</comment>
<evidence type="ECO:0000256" key="3">
    <source>
        <dbReference type="ARBA" id="ARBA00022741"/>
    </source>
</evidence>
<gene>
    <name evidence="6" type="ORF">DKX38_005437</name>
</gene>
<keyword evidence="7" id="KW-1185">Reference proteome</keyword>
<dbReference type="GO" id="GO:0005524">
    <property type="term" value="F:ATP binding"/>
    <property type="evidence" value="ECO:0007669"/>
    <property type="project" value="UniProtKB-KW"/>
</dbReference>
<evidence type="ECO:0000256" key="5">
    <source>
        <dbReference type="ARBA" id="ARBA00022840"/>
    </source>
</evidence>
<proteinExistence type="predicted"/>
<dbReference type="GO" id="GO:0004674">
    <property type="term" value="F:protein serine/threonine kinase activity"/>
    <property type="evidence" value="ECO:0007669"/>
    <property type="project" value="UniProtKB-KW"/>
</dbReference>
<name>A0A5N5MZH2_9ROSI</name>
<sequence>MIFSKAQWSIYLVCVVDQDVMATVESLQFDLSTIAAATNNFSADKKLGEGGFGGVYKVRNSSRNAYIDDLHSELTLRFT</sequence>
<dbReference type="GO" id="GO:0005886">
    <property type="term" value="C:plasma membrane"/>
    <property type="evidence" value="ECO:0007669"/>
    <property type="project" value="TreeGrafter"/>
</dbReference>
<dbReference type="PANTHER" id="PTHR27002">
    <property type="entry name" value="RECEPTOR-LIKE SERINE/THREONINE-PROTEIN KINASE SD1-8"/>
    <property type="match status" value="1"/>
</dbReference>
<dbReference type="InterPro" id="IPR011009">
    <property type="entry name" value="Kinase-like_dom_sf"/>
</dbReference>
<evidence type="ECO:0000256" key="4">
    <source>
        <dbReference type="ARBA" id="ARBA00022777"/>
    </source>
</evidence>
<evidence type="ECO:0000313" key="7">
    <source>
        <dbReference type="Proteomes" id="UP000326939"/>
    </source>
</evidence>
<dbReference type="AlphaFoldDB" id="A0A5N5MZH2"/>
<keyword evidence="2" id="KW-0808">Transferase</keyword>
<accession>A0A5N5MZH2</accession>
<dbReference type="GO" id="GO:0042742">
    <property type="term" value="P:defense response to bacterium"/>
    <property type="evidence" value="ECO:0007669"/>
    <property type="project" value="TreeGrafter"/>
</dbReference>
<dbReference type="Proteomes" id="UP000326939">
    <property type="component" value="Chromosome 4"/>
</dbReference>
<keyword evidence="1" id="KW-0723">Serine/threonine-protein kinase</keyword>
<keyword evidence="4" id="KW-0418">Kinase</keyword>
<keyword evidence="3" id="KW-0547">Nucleotide-binding</keyword>
<evidence type="ECO:0000256" key="2">
    <source>
        <dbReference type="ARBA" id="ARBA00022679"/>
    </source>
</evidence>
<dbReference type="EMBL" id="VDCV01000004">
    <property type="protein sequence ID" value="KAB5560480.1"/>
    <property type="molecule type" value="Genomic_DNA"/>
</dbReference>
<evidence type="ECO:0008006" key="8">
    <source>
        <dbReference type="Google" id="ProtNLM"/>
    </source>
</evidence>
<evidence type="ECO:0000256" key="1">
    <source>
        <dbReference type="ARBA" id="ARBA00022527"/>
    </source>
</evidence>